<evidence type="ECO:0000313" key="2">
    <source>
        <dbReference type="Proteomes" id="UP000250123"/>
    </source>
</evidence>
<dbReference type="Proteomes" id="UP000250123">
    <property type="component" value="Chromosome SHEWBE"/>
</dbReference>
<dbReference type="EMBL" id="LS483452">
    <property type="protein sequence ID" value="SQH75828.1"/>
    <property type="molecule type" value="Genomic_DNA"/>
</dbReference>
<dbReference type="KEGG" id="sbk:SHEWBE_1862"/>
<accession>A0A330M1J4</accession>
<evidence type="ECO:0000313" key="1">
    <source>
        <dbReference type="EMBL" id="SQH75828.1"/>
    </source>
</evidence>
<protein>
    <submittedName>
        <fullName evidence="1">Uncharacterized protein</fullName>
    </submittedName>
</protein>
<name>A0A330M1J4_9GAMM</name>
<reference evidence="2" key="1">
    <citation type="submission" date="2018-06" db="EMBL/GenBank/DDBJ databases">
        <authorList>
            <person name="Cea G.-C."/>
            <person name="William W."/>
        </authorList>
    </citation>
    <scope>NUCLEOTIDE SEQUENCE [LARGE SCALE GENOMIC DNA]</scope>
    <source>
        <strain evidence="2">DB21MT-2</strain>
    </source>
</reference>
<gene>
    <name evidence="1" type="ORF">SHEWBE_1862</name>
</gene>
<sequence>MRPFLILVMTAVPRPYFLVQFLGSRISFLSLLSKFKQKKAT</sequence>
<dbReference type="AlphaFoldDB" id="A0A330M1J4"/>
<organism evidence="1 2">
    <name type="scientific">Shewanella benthica</name>
    <dbReference type="NCBI Taxonomy" id="43661"/>
    <lineage>
        <taxon>Bacteria</taxon>
        <taxon>Pseudomonadati</taxon>
        <taxon>Pseudomonadota</taxon>
        <taxon>Gammaproteobacteria</taxon>
        <taxon>Alteromonadales</taxon>
        <taxon>Shewanellaceae</taxon>
        <taxon>Shewanella</taxon>
    </lineage>
</organism>
<proteinExistence type="predicted"/>